<evidence type="ECO:0000256" key="3">
    <source>
        <dbReference type="SAM" id="MobiDB-lite"/>
    </source>
</evidence>
<dbReference type="PANTHER" id="PTHR22792">
    <property type="entry name" value="LUPUS LA PROTEIN-RELATED"/>
    <property type="match status" value="1"/>
</dbReference>
<dbReference type="CTD" id="36375246"/>
<dbReference type="CDD" id="cd07323">
    <property type="entry name" value="LAM"/>
    <property type="match status" value="1"/>
</dbReference>
<reference evidence="7" key="3">
    <citation type="submission" date="2020-12" db="UniProtKB">
        <authorList>
            <consortium name="WormBaseParasite"/>
        </authorList>
    </citation>
    <scope>IDENTIFICATION</scope>
</reference>
<dbReference type="PROSITE" id="PS50961">
    <property type="entry name" value="HTH_LA"/>
    <property type="match status" value="1"/>
</dbReference>
<proteinExistence type="predicted"/>
<feature type="compositionally biased region" description="Basic residues" evidence="3">
    <location>
        <begin position="137"/>
        <end position="149"/>
    </location>
</feature>
<keyword evidence="1 2" id="KW-0694">RNA-binding</keyword>
<organism evidence="5">
    <name type="scientific">Strongyloides ratti</name>
    <name type="common">Parasitic roundworm</name>
    <dbReference type="NCBI Taxonomy" id="34506"/>
    <lineage>
        <taxon>Eukaryota</taxon>
        <taxon>Metazoa</taxon>
        <taxon>Ecdysozoa</taxon>
        <taxon>Nematoda</taxon>
        <taxon>Chromadorea</taxon>
        <taxon>Rhabditida</taxon>
        <taxon>Tylenchina</taxon>
        <taxon>Panagrolaimomorpha</taxon>
        <taxon>Strongyloidoidea</taxon>
        <taxon>Strongyloididae</taxon>
        <taxon>Strongyloides</taxon>
    </lineage>
</organism>
<dbReference type="Pfam" id="PF05383">
    <property type="entry name" value="La"/>
    <property type="match status" value="1"/>
</dbReference>
<keyword evidence="6" id="KW-1185">Reference proteome</keyword>
<evidence type="ECO:0000313" key="5">
    <source>
        <dbReference type="EMBL" id="CEF62881.1"/>
    </source>
</evidence>
<dbReference type="InterPro" id="IPR045180">
    <property type="entry name" value="La_dom_prot"/>
</dbReference>
<dbReference type="InterPro" id="IPR036388">
    <property type="entry name" value="WH-like_DNA-bd_sf"/>
</dbReference>
<dbReference type="SMART" id="SM00715">
    <property type="entry name" value="LA"/>
    <property type="match status" value="1"/>
</dbReference>
<evidence type="ECO:0000256" key="1">
    <source>
        <dbReference type="ARBA" id="ARBA00022884"/>
    </source>
</evidence>
<evidence type="ECO:0000313" key="6">
    <source>
        <dbReference type="Proteomes" id="UP000035682"/>
    </source>
</evidence>
<dbReference type="Gene3D" id="1.10.10.10">
    <property type="entry name" value="Winged helix-like DNA-binding domain superfamily/Winged helix DNA-binding domain"/>
    <property type="match status" value="1"/>
</dbReference>
<dbReference type="OrthoDB" id="439993at2759"/>
<gene>
    <name evidence="5 7 8" type="ORF">SRAE_1000114800</name>
</gene>
<protein>
    <submittedName>
        <fullName evidence="5 7">La-related protein 1</fullName>
    </submittedName>
</protein>
<reference evidence="6" key="2">
    <citation type="submission" date="2014-09" db="EMBL/GenBank/DDBJ databases">
        <authorList>
            <person name="Martin A.A."/>
        </authorList>
    </citation>
    <scope>NUCLEOTIDE SEQUENCE</scope>
    <source>
        <strain evidence="6">ED321</strain>
    </source>
</reference>
<reference evidence="5" key="1">
    <citation type="submission" date="2014-09" db="EMBL/GenBank/DDBJ databases">
        <authorList>
            <person name="Aslett A.Martin."/>
        </authorList>
    </citation>
    <scope>NUCLEOTIDE SEQUENCE</scope>
    <source>
        <strain evidence="5">ED321 Heterogonic</strain>
    </source>
</reference>
<evidence type="ECO:0000256" key="2">
    <source>
        <dbReference type="PROSITE-ProRule" id="PRU00332"/>
    </source>
</evidence>
<sequence>MNESISGDDDDVFYDCEETSKHIDERILSLLLLSQKTPSLNDNENVGKITVSEVESKYFIQSKNNNNSKNSTYLEERENQIHSEKGESINDDEKNVKKKLFGKIVKKNSFTTNNDINVEYSNNFSDTASKIQQPNSKTRHLCKTVKKHQTSNGNKHYKEDGSQSQGSKRNSRSSISSPSIKNDEKTKYGKRYKENNFEEDIFNDNSNCSNHKENNLYKELGPLPSWDEAAEHAENGKDDGIDYMALLEDKFKNNPSSYYTIQSLNIKKIEGTAIDSEFTLTKPKLPFRPITISTSLDTFLKSPAKLYTSMKSPLLNHTLYTPPYTPKLNQNIFFESVMTTDQIKNCILRQIEYYLSEENLVKDFFILKNIDKNGYISLPLLAGFPKIKKLTSDINLVIEAMKSSILLEMSEDYQFIRSKTNKNNISTMDGKEKIVEEIKNITLEI</sequence>
<dbReference type="AlphaFoldDB" id="A0A090KZM7"/>
<feature type="region of interest" description="Disordered" evidence="3">
    <location>
        <begin position="127"/>
        <end position="189"/>
    </location>
</feature>
<name>A0A090KZM7_STRRB</name>
<dbReference type="STRING" id="34506.A0A090KZM7"/>
<evidence type="ECO:0000259" key="4">
    <source>
        <dbReference type="PROSITE" id="PS50961"/>
    </source>
</evidence>
<dbReference type="Proteomes" id="UP000035682">
    <property type="component" value="Unplaced"/>
</dbReference>
<dbReference type="WormBase" id="SRAE_1000114800">
    <property type="protein sequence ID" value="SRP07225"/>
    <property type="gene ID" value="WBGene00257751"/>
</dbReference>
<feature type="compositionally biased region" description="Low complexity" evidence="3">
    <location>
        <begin position="162"/>
        <end position="180"/>
    </location>
</feature>
<evidence type="ECO:0000313" key="7">
    <source>
        <dbReference type="WBParaSite" id="SRAE_1000114800.1"/>
    </source>
</evidence>
<dbReference type="EMBL" id="LN609528">
    <property type="protein sequence ID" value="CEF62881.1"/>
    <property type="molecule type" value="Genomic_DNA"/>
</dbReference>
<dbReference type="GeneID" id="36375246"/>
<dbReference type="SUPFAM" id="SSF46785">
    <property type="entry name" value="Winged helix' DNA-binding domain"/>
    <property type="match status" value="1"/>
</dbReference>
<evidence type="ECO:0000313" key="8">
    <source>
        <dbReference type="WormBase" id="SRAE_1000114800"/>
    </source>
</evidence>
<dbReference type="InterPro" id="IPR006630">
    <property type="entry name" value="La_HTH"/>
</dbReference>
<dbReference type="GO" id="GO:0003723">
    <property type="term" value="F:RNA binding"/>
    <property type="evidence" value="ECO:0007669"/>
    <property type="project" value="UniProtKB-UniRule"/>
</dbReference>
<dbReference type="InterPro" id="IPR036390">
    <property type="entry name" value="WH_DNA-bd_sf"/>
</dbReference>
<feature type="compositionally biased region" description="Polar residues" evidence="3">
    <location>
        <begin position="127"/>
        <end position="136"/>
    </location>
</feature>
<feature type="domain" description="HTH La-type RNA-binding" evidence="4">
    <location>
        <begin position="337"/>
        <end position="427"/>
    </location>
</feature>
<accession>A0A090KZM7</accession>
<dbReference type="RefSeq" id="XP_024502083.1">
    <property type="nucleotide sequence ID" value="XM_024648068.1"/>
</dbReference>
<dbReference type="WBParaSite" id="SRAE_1000114800.1">
    <property type="protein sequence ID" value="SRAE_1000114800.1"/>
    <property type="gene ID" value="WBGene00257751"/>
</dbReference>